<feature type="compositionally biased region" description="Pro residues" evidence="1">
    <location>
        <begin position="49"/>
        <end position="59"/>
    </location>
</feature>
<dbReference type="RefSeq" id="WP_009814479.1">
    <property type="nucleotide sequence ID" value="NZ_CH724156.1"/>
</dbReference>
<reference evidence="2 3" key="1">
    <citation type="submission" date="2005-12" db="EMBL/GenBank/DDBJ databases">
        <authorList>
            <person name="Moran M.A."/>
            <person name="Ferriera S."/>
            <person name="Johnson J."/>
            <person name="Kravitz S."/>
            <person name="Halpern A."/>
            <person name="Remington K."/>
            <person name="Beeson K."/>
            <person name="Tran B."/>
            <person name="Rogers Y.-H."/>
            <person name="Friedman R."/>
            <person name="Venter J.C."/>
        </authorList>
    </citation>
    <scope>NUCLEOTIDE SEQUENCE [LARGE SCALE GENOMIC DNA]</scope>
    <source>
        <strain evidence="3">ATCC BAA-591 / DSM 15170 / ISM</strain>
    </source>
</reference>
<evidence type="ECO:0000313" key="2">
    <source>
        <dbReference type="EMBL" id="EAP75654.1"/>
    </source>
</evidence>
<dbReference type="STRING" id="89187.ISM_12350"/>
<dbReference type="AlphaFoldDB" id="A3SMG4"/>
<protein>
    <submittedName>
        <fullName evidence="2">Uncharacterized protein</fullName>
    </submittedName>
</protein>
<sequence length="95" mass="10681">MADKIATCCYCGARSLLRLRGAVQHELSCGSCGAPIRQMKHMPARPTARPAPKPSPAKPAPEQRQRRKNLRKKSPIRGMARLIDDLWDEIEDIFD</sequence>
<keyword evidence="3" id="KW-1185">Reference proteome</keyword>
<dbReference type="OrthoDB" id="7868311at2"/>
<comment type="caution">
    <text evidence="2">The sequence shown here is derived from an EMBL/GenBank/DDBJ whole genome shotgun (WGS) entry which is preliminary data.</text>
</comment>
<accession>A3SMG4</accession>
<dbReference type="eggNOG" id="ENOG503326U">
    <property type="taxonomic scope" value="Bacteria"/>
</dbReference>
<dbReference type="Proteomes" id="UP000005954">
    <property type="component" value="Unassembled WGS sequence"/>
</dbReference>
<gene>
    <name evidence="2" type="ORF">ISM_12350</name>
</gene>
<feature type="compositionally biased region" description="Basic residues" evidence="1">
    <location>
        <begin position="65"/>
        <end position="75"/>
    </location>
</feature>
<name>A3SMG4_ROSNI</name>
<dbReference type="EMBL" id="AALY01000002">
    <property type="protein sequence ID" value="EAP75654.1"/>
    <property type="molecule type" value="Genomic_DNA"/>
</dbReference>
<feature type="region of interest" description="Disordered" evidence="1">
    <location>
        <begin position="33"/>
        <end position="76"/>
    </location>
</feature>
<organism evidence="2 3">
    <name type="scientific">Roseovarius nubinhibens (strain ATCC BAA-591 / DSM 15170 / ISM)</name>
    <dbReference type="NCBI Taxonomy" id="89187"/>
    <lineage>
        <taxon>Bacteria</taxon>
        <taxon>Pseudomonadati</taxon>
        <taxon>Pseudomonadota</taxon>
        <taxon>Alphaproteobacteria</taxon>
        <taxon>Rhodobacterales</taxon>
        <taxon>Roseobacteraceae</taxon>
        <taxon>Roseovarius</taxon>
    </lineage>
</organism>
<dbReference type="HOGENOM" id="CLU_2208793_0_0_5"/>
<evidence type="ECO:0000256" key="1">
    <source>
        <dbReference type="SAM" id="MobiDB-lite"/>
    </source>
</evidence>
<proteinExistence type="predicted"/>
<evidence type="ECO:0000313" key="3">
    <source>
        <dbReference type="Proteomes" id="UP000005954"/>
    </source>
</evidence>